<feature type="compositionally biased region" description="Basic and acidic residues" evidence="1">
    <location>
        <begin position="21"/>
        <end position="32"/>
    </location>
</feature>
<feature type="compositionally biased region" description="Basic residues" evidence="1">
    <location>
        <begin position="76"/>
        <end position="86"/>
    </location>
</feature>
<dbReference type="Proteomes" id="UP000218334">
    <property type="component" value="Unassembled WGS sequence"/>
</dbReference>
<evidence type="ECO:0000313" key="2">
    <source>
        <dbReference type="EMBL" id="PBK76035.1"/>
    </source>
</evidence>
<name>A0A2H3BYV5_9AGAR</name>
<feature type="region of interest" description="Disordered" evidence="1">
    <location>
        <begin position="1"/>
        <end position="35"/>
    </location>
</feature>
<proteinExistence type="predicted"/>
<gene>
    <name evidence="2" type="ORF">ARMSODRAFT_421216</name>
</gene>
<reference evidence="3" key="1">
    <citation type="journal article" date="2017" name="Nat. Ecol. Evol.">
        <title>Genome expansion and lineage-specific genetic innovations in the forest pathogenic fungi Armillaria.</title>
        <authorList>
            <person name="Sipos G."/>
            <person name="Prasanna A.N."/>
            <person name="Walter M.C."/>
            <person name="O'Connor E."/>
            <person name="Balint B."/>
            <person name="Krizsan K."/>
            <person name="Kiss B."/>
            <person name="Hess J."/>
            <person name="Varga T."/>
            <person name="Slot J."/>
            <person name="Riley R."/>
            <person name="Boka B."/>
            <person name="Rigling D."/>
            <person name="Barry K."/>
            <person name="Lee J."/>
            <person name="Mihaltcheva S."/>
            <person name="LaButti K."/>
            <person name="Lipzen A."/>
            <person name="Waldron R."/>
            <person name="Moloney N.M."/>
            <person name="Sperisen C."/>
            <person name="Kredics L."/>
            <person name="Vagvoelgyi C."/>
            <person name="Patrignani A."/>
            <person name="Fitzpatrick D."/>
            <person name="Nagy I."/>
            <person name="Doyle S."/>
            <person name="Anderson J.B."/>
            <person name="Grigoriev I.V."/>
            <person name="Gueldener U."/>
            <person name="Muensterkoetter M."/>
            <person name="Nagy L.G."/>
        </authorList>
    </citation>
    <scope>NUCLEOTIDE SEQUENCE [LARGE SCALE GENOMIC DNA]</scope>
    <source>
        <strain evidence="3">28-4</strain>
    </source>
</reference>
<protein>
    <recommendedName>
        <fullName evidence="4">HMG box domain-containing protein</fullName>
    </recommendedName>
</protein>
<evidence type="ECO:0008006" key="4">
    <source>
        <dbReference type="Google" id="ProtNLM"/>
    </source>
</evidence>
<sequence>MLKAIKGSSVKAASKASKTKTVKEGKTPREPSKYQQFMSVQLKLWKVQNPDRSATDAMKEVAVIWRDSPENPNRGKAPRPKKKKAAKPGSSSEPSSSSSSPPRSSEQENAPSSDV</sequence>
<dbReference type="SUPFAM" id="SSF47095">
    <property type="entry name" value="HMG-box"/>
    <property type="match status" value="1"/>
</dbReference>
<organism evidence="2 3">
    <name type="scientific">Armillaria solidipes</name>
    <dbReference type="NCBI Taxonomy" id="1076256"/>
    <lineage>
        <taxon>Eukaryota</taxon>
        <taxon>Fungi</taxon>
        <taxon>Dikarya</taxon>
        <taxon>Basidiomycota</taxon>
        <taxon>Agaricomycotina</taxon>
        <taxon>Agaricomycetes</taxon>
        <taxon>Agaricomycetidae</taxon>
        <taxon>Agaricales</taxon>
        <taxon>Marasmiineae</taxon>
        <taxon>Physalacriaceae</taxon>
        <taxon>Armillaria</taxon>
    </lineage>
</organism>
<dbReference type="EMBL" id="KZ293417">
    <property type="protein sequence ID" value="PBK76035.1"/>
    <property type="molecule type" value="Genomic_DNA"/>
</dbReference>
<keyword evidence="3" id="KW-1185">Reference proteome</keyword>
<evidence type="ECO:0000313" key="3">
    <source>
        <dbReference type="Proteomes" id="UP000218334"/>
    </source>
</evidence>
<feature type="compositionally biased region" description="Low complexity" evidence="1">
    <location>
        <begin position="87"/>
        <end position="104"/>
    </location>
</feature>
<evidence type="ECO:0000256" key="1">
    <source>
        <dbReference type="SAM" id="MobiDB-lite"/>
    </source>
</evidence>
<dbReference type="AlphaFoldDB" id="A0A2H3BYV5"/>
<accession>A0A2H3BYV5</accession>
<feature type="region of interest" description="Disordered" evidence="1">
    <location>
        <begin position="47"/>
        <end position="115"/>
    </location>
</feature>
<feature type="compositionally biased region" description="Low complexity" evidence="1">
    <location>
        <begin position="1"/>
        <end position="16"/>
    </location>
</feature>
<dbReference type="InterPro" id="IPR036910">
    <property type="entry name" value="HMG_box_dom_sf"/>
</dbReference>